<evidence type="ECO:0000313" key="7">
    <source>
        <dbReference type="EMBL" id="UXZ05432.1"/>
    </source>
</evidence>
<feature type="signal peptide" evidence="5">
    <location>
        <begin position="1"/>
        <end position="28"/>
    </location>
</feature>
<dbReference type="PROSITE" id="PS51257">
    <property type="entry name" value="PROKAR_LIPOPROTEIN"/>
    <property type="match status" value="1"/>
</dbReference>
<evidence type="ECO:0000313" key="8">
    <source>
        <dbReference type="Proteomes" id="UP001063782"/>
    </source>
</evidence>
<dbReference type="InterPro" id="IPR030678">
    <property type="entry name" value="Peptide/Ni-bd"/>
</dbReference>
<name>A0ABY6F656_9GAMM</name>
<dbReference type="PANTHER" id="PTHR30290">
    <property type="entry name" value="PERIPLASMIC BINDING COMPONENT OF ABC TRANSPORTER"/>
    <property type="match status" value="1"/>
</dbReference>
<dbReference type="Gene3D" id="3.40.190.10">
    <property type="entry name" value="Periplasmic binding protein-like II"/>
    <property type="match status" value="1"/>
</dbReference>
<proteinExistence type="inferred from homology"/>
<reference evidence="7" key="1">
    <citation type="submission" date="2021-12" db="EMBL/GenBank/DDBJ databases">
        <title>taxonomy of Moraxella sp. ZY201224.</title>
        <authorList>
            <person name="Li F."/>
        </authorList>
    </citation>
    <scope>NUCLEOTIDE SEQUENCE</scope>
    <source>
        <strain evidence="7">ZY201224</strain>
    </source>
</reference>
<feature type="chain" id="PRO_5046486855" evidence="5">
    <location>
        <begin position="29"/>
        <end position="544"/>
    </location>
</feature>
<sequence length="544" mass="60305">MLNTQSKILGVSIISAMLLLAGCGQDKAADGKGAEGKAQNVVRINNGDDPESLDPHIANDVGSFNIIRQMFLGLTTTDAEGKTIPSLATEWSNVDEKVWTFKLNPNAKWSNGEPLTAHDFVYSMLRLLDPKTASHYGTYLADAKVVNAAAFNTGKASADSVGIKALDDHTLQITLSEPVPYLAELLALPVAAPVHKATIEKFGEKWTDPANIVVSGAYTLEANKTGEVIRLKRNEKFYDNDKTSIDTVEFLPIQGMAAINQYKAGDIDLVGGVPPEQFEALKKELGEDQVRTAPNFCHYYLDYNFKKAPTNDVKVRQALNLTIDRDIVTKDMMKRGEIASYQFTPEIMQGLGKVTPVWATQDMATRAATAKKLLNEAGYNENNPLKVEILYTTSETGKMMTAGVSAMWKQHLGFVDTALVNQEWKVMQQMRHQGDFQISLGGWCADYNEPSSFLNMFRANNDNNNGKYNNPKFDSLLDATTAPDVSAEQRKDLYIQAERLLHEDVPAAYLFLSVGSHMIKPHLDAPTLKDPLHNWQVKDWKLKK</sequence>
<dbReference type="EMBL" id="CP089977">
    <property type="protein sequence ID" value="UXZ05432.1"/>
    <property type="molecule type" value="Genomic_DNA"/>
</dbReference>
<gene>
    <name evidence="7" type="ORF">LU297_02985</name>
</gene>
<dbReference type="PIRSF" id="PIRSF002741">
    <property type="entry name" value="MppA"/>
    <property type="match status" value="1"/>
</dbReference>
<dbReference type="Proteomes" id="UP001063782">
    <property type="component" value="Chromosome"/>
</dbReference>
<organism evidence="7 8">
    <name type="scientific">Moraxella nasicaprae</name>
    <dbReference type="NCBI Taxonomy" id="2904122"/>
    <lineage>
        <taxon>Bacteria</taxon>
        <taxon>Pseudomonadati</taxon>
        <taxon>Pseudomonadota</taxon>
        <taxon>Gammaproteobacteria</taxon>
        <taxon>Moraxellales</taxon>
        <taxon>Moraxellaceae</taxon>
        <taxon>Moraxella</taxon>
    </lineage>
</organism>
<comment type="subcellular location">
    <subcellularLocation>
        <location evidence="1">Cell envelope</location>
    </subcellularLocation>
</comment>
<evidence type="ECO:0000256" key="4">
    <source>
        <dbReference type="ARBA" id="ARBA00022729"/>
    </source>
</evidence>
<dbReference type="Gene3D" id="3.10.105.10">
    <property type="entry name" value="Dipeptide-binding Protein, Domain 3"/>
    <property type="match status" value="1"/>
</dbReference>
<evidence type="ECO:0000259" key="6">
    <source>
        <dbReference type="Pfam" id="PF00496"/>
    </source>
</evidence>
<dbReference type="SUPFAM" id="SSF53850">
    <property type="entry name" value="Periplasmic binding protein-like II"/>
    <property type="match status" value="1"/>
</dbReference>
<evidence type="ECO:0000256" key="2">
    <source>
        <dbReference type="ARBA" id="ARBA00005695"/>
    </source>
</evidence>
<dbReference type="InterPro" id="IPR000914">
    <property type="entry name" value="SBP_5_dom"/>
</dbReference>
<protein>
    <submittedName>
        <fullName evidence="7">Peptide ABC transporter substrate-binding protein</fullName>
    </submittedName>
</protein>
<dbReference type="InterPro" id="IPR039424">
    <property type="entry name" value="SBP_5"/>
</dbReference>
<accession>A0ABY6F656</accession>
<dbReference type="RefSeq" id="WP_263076929.1">
    <property type="nucleotide sequence ID" value="NZ_CP089977.1"/>
</dbReference>
<comment type="similarity">
    <text evidence="2">Belongs to the bacterial solute-binding protein 5 family.</text>
</comment>
<dbReference type="PANTHER" id="PTHR30290:SF10">
    <property type="entry name" value="PERIPLASMIC OLIGOPEPTIDE-BINDING PROTEIN-RELATED"/>
    <property type="match status" value="1"/>
</dbReference>
<keyword evidence="8" id="KW-1185">Reference proteome</keyword>
<keyword evidence="4 5" id="KW-0732">Signal</keyword>
<dbReference type="Pfam" id="PF00496">
    <property type="entry name" value="SBP_bac_5"/>
    <property type="match status" value="1"/>
</dbReference>
<dbReference type="Gene3D" id="3.90.76.10">
    <property type="entry name" value="Dipeptide-binding Protein, Domain 1"/>
    <property type="match status" value="1"/>
</dbReference>
<evidence type="ECO:0000256" key="1">
    <source>
        <dbReference type="ARBA" id="ARBA00004196"/>
    </source>
</evidence>
<keyword evidence="3" id="KW-0813">Transport</keyword>
<dbReference type="CDD" id="cd08504">
    <property type="entry name" value="PBP2_OppA"/>
    <property type="match status" value="1"/>
</dbReference>
<evidence type="ECO:0000256" key="3">
    <source>
        <dbReference type="ARBA" id="ARBA00022448"/>
    </source>
</evidence>
<feature type="domain" description="Solute-binding protein family 5" evidence="6">
    <location>
        <begin position="83"/>
        <end position="465"/>
    </location>
</feature>
<evidence type="ECO:0000256" key="5">
    <source>
        <dbReference type="SAM" id="SignalP"/>
    </source>
</evidence>